<name>A0AAN7YYF8_9MYCE</name>
<organism evidence="2 3">
    <name type="scientific">Dictyostelium firmibasis</name>
    <dbReference type="NCBI Taxonomy" id="79012"/>
    <lineage>
        <taxon>Eukaryota</taxon>
        <taxon>Amoebozoa</taxon>
        <taxon>Evosea</taxon>
        <taxon>Eumycetozoa</taxon>
        <taxon>Dictyostelia</taxon>
        <taxon>Dictyosteliales</taxon>
        <taxon>Dictyosteliaceae</taxon>
        <taxon>Dictyostelium</taxon>
    </lineage>
</organism>
<feature type="compositionally biased region" description="Acidic residues" evidence="1">
    <location>
        <begin position="78"/>
        <end position="108"/>
    </location>
</feature>
<dbReference type="EMBL" id="JAVFKY010000004">
    <property type="protein sequence ID" value="KAK5577070.1"/>
    <property type="molecule type" value="Genomic_DNA"/>
</dbReference>
<evidence type="ECO:0000313" key="2">
    <source>
        <dbReference type="EMBL" id="KAK5577070.1"/>
    </source>
</evidence>
<sequence>MTKKIDKNAFIQRYLDKTNCSHWKLDDENNDSKENIIGFPSLEFLYEIQKSISFKLANKYKYISTYNNNEKDKNNNKEEEEEEEEEEYDDTEEDTEGDDDDDDDTDEESEKRKRKKVIKKKTHLITRSTCSGLLKMNSKNSINRFPLSQPCLKPEIYNERCGPEILMSLGVLYQQVLISQIKSLNSFQK</sequence>
<protein>
    <submittedName>
        <fullName evidence="2">Uncharacterized protein</fullName>
    </submittedName>
</protein>
<accession>A0AAN7YYF8</accession>
<proteinExistence type="predicted"/>
<comment type="caution">
    <text evidence="2">The sequence shown here is derived from an EMBL/GenBank/DDBJ whole genome shotgun (WGS) entry which is preliminary data.</text>
</comment>
<reference evidence="2 3" key="1">
    <citation type="submission" date="2023-11" db="EMBL/GenBank/DDBJ databases">
        <title>Dfirmibasis_genome.</title>
        <authorList>
            <person name="Edelbroek B."/>
            <person name="Kjellin J."/>
            <person name="Jerlstrom-Hultqvist J."/>
            <person name="Soderbom F."/>
        </authorList>
    </citation>
    <scope>NUCLEOTIDE SEQUENCE [LARGE SCALE GENOMIC DNA]</scope>
    <source>
        <strain evidence="2 3">TNS-C-14</strain>
    </source>
</reference>
<keyword evidence="3" id="KW-1185">Reference proteome</keyword>
<evidence type="ECO:0000313" key="3">
    <source>
        <dbReference type="Proteomes" id="UP001344447"/>
    </source>
</evidence>
<gene>
    <name evidence="2" type="ORF">RB653_002007</name>
</gene>
<dbReference type="AlphaFoldDB" id="A0AAN7YYF8"/>
<evidence type="ECO:0000256" key="1">
    <source>
        <dbReference type="SAM" id="MobiDB-lite"/>
    </source>
</evidence>
<dbReference type="Proteomes" id="UP001344447">
    <property type="component" value="Unassembled WGS sequence"/>
</dbReference>
<feature type="region of interest" description="Disordered" evidence="1">
    <location>
        <begin position="67"/>
        <end position="115"/>
    </location>
</feature>